<name>A0A4R0HNZ4_9ACTN</name>
<feature type="transmembrane region" description="Helical" evidence="1">
    <location>
        <begin position="6"/>
        <end position="25"/>
    </location>
</feature>
<keyword evidence="1" id="KW-1133">Transmembrane helix</keyword>
<evidence type="ECO:0000256" key="1">
    <source>
        <dbReference type="SAM" id="Phobius"/>
    </source>
</evidence>
<reference evidence="2 3" key="1">
    <citation type="submission" date="2019-02" db="EMBL/GenBank/DDBJ databases">
        <title>Kribbella capetownensis sp. nov. and Kribbella speibonae sp. nov., isolated from soil.</title>
        <authorList>
            <person name="Curtis S.M."/>
            <person name="Norton I."/>
            <person name="Everest G.J."/>
            <person name="Meyers P.R."/>
        </authorList>
    </citation>
    <scope>NUCLEOTIDE SEQUENCE [LARGE SCALE GENOMIC DNA]</scope>
    <source>
        <strain evidence="2 3">KCTC 29219</strain>
    </source>
</reference>
<dbReference type="AlphaFoldDB" id="A0A4R0HNZ4"/>
<evidence type="ECO:0000313" key="2">
    <source>
        <dbReference type="EMBL" id="TCC10972.1"/>
    </source>
</evidence>
<comment type="caution">
    <text evidence="2">The sequence shown here is derived from an EMBL/GenBank/DDBJ whole genome shotgun (WGS) entry which is preliminary data.</text>
</comment>
<feature type="transmembrane region" description="Helical" evidence="1">
    <location>
        <begin position="92"/>
        <end position="118"/>
    </location>
</feature>
<keyword evidence="1" id="KW-0812">Transmembrane</keyword>
<proteinExistence type="predicted"/>
<sequence>MSFKDHPALVAAALTAALIAARLLSIARFDVSTAATILQTSGTATAVAGTTLTLLPFALMVATCLLAIVVLIDPTLIAVSPGWSWTFFSLAMGATLCLTATTLVAATVAFVLVVAVIGRYLHRNSRTVNIADAVSSSRILRIQFTVLLVVAAMTPIILQRPWLPVQAIVTTDGSNRVGYVLGESQGALVVMSESDRSIEFLDPDRIRSRAICSGSPAVSGALRKAPQLEFRGSFLGALLWGRNTPHYPACPKSQ</sequence>
<organism evidence="2 3">
    <name type="scientific">Kribbella soli</name>
    <dbReference type="NCBI Taxonomy" id="1124743"/>
    <lineage>
        <taxon>Bacteria</taxon>
        <taxon>Bacillati</taxon>
        <taxon>Actinomycetota</taxon>
        <taxon>Actinomycetes</taxon>
        <taxon>Propionibacteriales</taxon>
        <taxon>Kribbellaceae</taxon>
        <taxon>Kribbella</taxon>
    </lineage>
</organism>
<protein>
    <submittedName>
        <fullName evidence="2">Uncharacterized protein</fullName>
    </submittedName>
</protein>
<accession>A0A4R0HNZ4</accession>
<dbReference type="RefSeq" id="WP_131335361.1">
    <property type="nucleotide sequence ID" value="NZ_SJJZ01000001.1"/>
</dbReference>
<keyword evidence="1" id="KW-0472">Membrane</keyword>
<dbReference type="Proteomes" id="UP000292346">
    <property type="component" value="Unassembled WGS sequence"/>
</dbReference>
<dbReference type="EMBL" id="SJJZ01000001">
    <property type="protein sequence ID" value="TCC10972.1"/>
    <property type="molecule type" value="Genomic_DNA"/>
</dbReference>
<evidence type="ECO:0000313" key="3">
    <source>
        <dbReference type="Proteomes" id="UP000292346"/>
    </source>
</evidence>
<gene>
    <name evidence="2" type="ORF">E0H45_06665</name>
</gene>
<feature type="transmembrane region" description="Helical" evidence="1">
    <location>
        <begin position="46"/>
        <end position="72"/>
    </location>
</feature>
<keyword evidence="3" id="KW-1185">Reference proteome</keyword>
<feature type="transmembrane region" description="Helical" evidence="1">
    <location>
        <begin position="139"/>
        <end position="158"/>
    </location>
</feature>